<name>A0A1F5Z0A6_9BACT</name>
<dbReference type="PANTHER" id="PTHR45138">
    <property type="entry name" value="REGULATORY COMPONENTS OF SENSORY TRANSDUCTION SYSTEM"/>
    <property type="match status" value="1"/>
</dbReference>
<dbReference type="InterPro" id="IPR043128">
    <property type="entry name" value="Rev_trsase/Diguanyl_cyclase"/>
</dbReference>
<dbReference type="EMBL" id="MFJG01000032">
    <property type="protein sequence ID" value="OGG05617.1"/>
    <property type="molecule type" value="Genomic_DNA"/>
</dbReference>
<dbReference type="STRING" id="1798377.A2872_00670"/>
<organism evidence="2 3">
    <name type="scientific">Candidatus Gottesmanbacteria bacterium RIFCSPHIGHO2_01_FULL_42_12</name>
    <dbReference type="NCBI Taxonomy" id="1798377"/>
    <lineage>
        <taxon>Bacteria</taxon>
        <taxon>Candidatus Gottesmaniibacteriota</taxon>
    </lineage>
</organism>
<dbReference type="PROSITE" id="PS50887">
    <property type="entry name" value="GGDEF"/>
    <property type="match status" value="1"/>
</dbReference>
<dbReference type="Gene3D" id="3.30.70.270">
    <property type="match status" value="1"/>
</dbReference>
<reference evidence="2 3" key="1">
    <citation type="journal article" date="2016" name="Nat. Commun.">
        <title>Thousands of microbial genomes shed light on interconnected biogeochemical processes in an aquifer system.</title>
        <authorList>
            <person name="Anantharaman K."/>
            <person name="Brown C.T."/>
            <person name="Hug L.A."/>
            <person name="Sharon I."/>
            <person name="Castelle C.J."/>
            <person name="Probst A.J."/>
            <person name="Thomas B.C."/>
            <person name="Singh A."/>
            <person name="Wilkins M.J."/>
            <person name="Karaoz U."/>
            <person name="Brodie E.L."/>
            <person name="Williams K.H."/>
            <person name="Hubbard S.S."/>
            <person name="Banfield J.F."/>
        </authorList>
    </citation>
    <scope>NUCLEOTIDE SEQUENCE [LARGE SCALE GENOMIC DNA]</scope>
</reference>
<accession>A0A1F5Z0A6</accession>
<dbReference type="GO" id="GO:0052621">
    <property type="term" value="F:diguanylate cyclase activity"/>
    <property type="evidence" value="ECO:0007669"/>
    <property type="project" value="TreeGrafter"/>
</dbReference>
<gene>
    <name evidence="2" type="ORF">A2872_00670</name>
</gene>
<dbReference type="PANTHER" id="PTHR45138:SF24">
    <property type="entry name" value="DIGUANYLATE CYCLASE DGCC-RELATED"/>
    <property type="match status" value="1"/>
</dbReference>
<evidence type="ECO:0000313" key="2">
    <source>
        <dbReference type="EMBL" id="OGG05617.1"/>
    </source>
</evidence>
<dbReference type="InterPro" id="IPR050469">
    <property type="entry name" value="Diguanylate_Cyclase"/>
</dbReference>
<dbReference type="GO" id="GO:0043709">
    <property type="term" value="P:cell adhesion involved in single-species biofilm formation"/>
    <property type="evidence" value="ECO:0007669"/>
    <property type="project" value="TreeGrafter"/>
</dbReference>
<evidence type="ECO:0000259" key="1">
    <source>
        <dbReference type="PROSITE" id="PS50887"/>
    </source>
</evidence>
<evidence type="ECO:0000313" key="3">
    <source>
        <dbReference type="Proteomes" id="UP000178681"/>
    </source>
</evidence>
<dbReference type="InterPro" id="IPR000160">
    <property type="entry name" value="GGDEF_dom"/>
</dbReference>
<proteinExistence type="predicted"/>
<dbReference type="Pfam" id="PF00990">
    <property type="entry name" value="GGDEF"/>
    <property type="match status" value="1"/>
</dbReference>
<dbReference type="SMART" id="SM00267">
    <property type="entry name" value="GGDEF"/>
    <property type="match status" value="1"/>
</dbReference>
<dbReference type="AlphaFoldDB" id="A0A1F5Z0A6"/>
<dbReference type="GO" id="GO:1902201">
    <property type="term" value="P:negative regulation of bacterial-type flagellum-dependent cell motility"/>
    <property type="evidence" value="ECO:0007669"/>
    <property type="project" value="TreeGrafter"/>
</dbReference>
<dbReference type="Proteomes" id="UP000178681">
    <property type="component" value="Unassembled WGS sequence"/>
</dbReference>
<sequence length="197" mass="22612">MTKERRAENSPYITLCDEQLVSLMAEIVLLRRLAMLNEKTELPNARAFIQRYDELQREFVRCGKPDQKITIIYGDLTKFKVINEEYGDTVGDEVLLAVGQKLAEECQLRPGDFVANPHGDSFIILLIADTKKAACTVENRISRNVHQMRISARDKRGNMRTISPSIKLKYVISPVNKNINDLLRQIDCAHYEDPRSF</sequence>
<feature type="domain" description="GGDEF" evidence="1">
    <location>
        <begin position="67"/>
        <end position="197"/>
    </location>
</feature>
<dbReference type="NCBIfam" id="TIGR00254">
    <property type="entry name" value="GGDEF"/>
    <property type="match status" value="1"/>
</dbReference>
<comment type="caution">
    <text evidence="2">The sequence shown here is derived from an EMBL/GenBank/DDBJ whole genome shotgun (WGS) entry which is preliminary data.</text>
</comment>
<dbReference type="SUPFAM" id="SSF55073">
    <property type="entry name" value="Nucleotide cyclase"/>
    <property type="match status" value="1"/>
</dbReference>
<dbReference type="GO" id="GO:0005886">
    <property type="term" value="C:plasma membrane"/>
    <property type="evidence" value="ECO:0007669"/>
    <property type="project" value="TreeGrafter"/>
</dbReference>
<dbReference type="InterPro" id="IPR029787">
    <property type="entry name" value="Nucleotide_cyclase"/>
</dbReference>
<protein>
    <recommendedName>
        <fullName evidence="1">GGDEF domain-containing protein</fullName>
    </recommendedName>
</protein>